<feature type="region of interest" description="Disordered" evidence="1">
    <location>
        <begin position="1"/>
        <end position="29"/>
    </location>
</feature>
<feature type="compositionally biased region" description="Acidic residues" evidence="1">
    <location>
        <begin position="72"/>
        <end position="84"/>
    </location>
</feature>
<dbReference type="AlphaFoldDB" id="A0A511ARN5"/>
<name>A0A511ARN5_9LACT</name>
<dbReference type="RefSeq" id="WP_146923451.1">
    <property type="nucleotide sequence ID" value="NZ_BJUY01000004.1"/>
</dbReference>
<gene>
    <name evidence="2" type="ORF">AKA01nite_04910</name>
</gene>
<comment type="caution">
    <text evidence="2">The sequence shown here is derived from an EMBL/GenBank/DDBJ whole genome shotgun (WGS) entry which is preliminary data.</text>
</comment>
<feature type="compositionally biased region" description="Basic and acidic residues" evidence="1">
    <location>
        <begin position="42"/>
        <end position="59"/>
    </location>
</feature>
<evidence type="ECO:0000256" key="1">
    <source>
        <dbReference type="SAM" id="MobiDB-lite"/>
    </source>
</evidence>
<dbReference type="Proteomes" id="UP000321662">
    <property type="component" value="Unassembled WGS sequence"/>
</dbReference>
<protein>
    <submittedName>
        <fullName evidence="2">Uncharacterized protein</fullName>
    </submittedName>
</protein>
<reference evidence="2 3" key="1">
    <citation type="submission" date="2019-07" db="EMBL/GenBank/DDBJ databases">
        <title>Whole genome shotgun sequence of Alkalibacterium kapii NBRC 103247.</title>
        <authorList>
            <person name="Hosoyama A."/>
            <person name="Uohara A."/>
            <person name="Ohji S."/>
            <person name="Ichikawa N."/>
        </authorList>
    </citation>
    <scope>NUCLEOTIDE SEQUENCE [LARGE SCALE GENOMIC DNA]</scope>
    <source>
        <strain evidence="2 3">NBRC 103247</strain>
    </source>
</reference>
<proteinExistence type="predicted"/>
<evidence type="ECO:0000313" key="2">
    <source>
        <dbReference type="EMBL" id="GEK90869.1"/>
    </source>
</evidence>
<organism evidence="2 3">
    <name type="scientific">Alkalibacterium kapii</name>
    <dbReference type="NCBI Taxonomy" id="426704"/>
    <lineage>
        <taxon>Bacteria</taxon>
        <taxon>Bacillati</taxon>
        <taxon>Bacillota</taxon>
        <taxon>Bacilli</taxon>
        <taxon>Lactobacillales</taxon>
        <taxon>Carnobacteriaceae</taxon>
        <taxon>Alkalibacterium</taxon>
    </lineage>
</organism>
<dbReference type="EMBL" id="BJUY01000004">
    <property type="protein sequence ID" value="GEK90869.1"/>
    <property type="molecule type" value="Genomic_DNA"/>
</dbReference>
<feature type="compositionally biased region" description="Basic and acidic residues" evidence="1">
    <location>
        <begin position="1"/>
        <end position="19"/>
    </location>
</feature>
<evidence type="ECO:0000313" key="3">
    <source>
        <dbReference type="Proteomes" id="UP000321662"/>
    </source>
</evidence>
<dbReference type="OrthoDB" id="2167538at2"/>
<sequence length="84" mass="9674">MIDKDKKERPTRIHKKDSAFDPSYDDVAAPDTKSALGYIDHEYQRNELDESKVVRKPKEQTPGNEVEASLNPDDENDEDEVNKK</sequence>
<accession>A0A511ARN5</accession>
<keyword evidence="3" id="KW-1185">Reference proteome</keyword>
<feature type="region of interest" description="Disordered" evidence="1">
    <location>
        <begin position="42"/>
        <end position="84"/>
    </location>
</feature>